<reference evidence="1 2" key="1">
    <citation type="submission" date="2020-02" db="EMBL/GenBank/DDBJ databases">
        <authorList>
            <person name="Ferguson B K."/>
        </authorList>
    </citation>
    <scope>NUCLEOTIDE SEQUENCE [LARGE SCALE GENOMIC DNA]</scope>
</reference>
<dbReference type="Proteomes" id="UP000479000">
    <property type="component" value="Unassembled WGS sequence"/>
</dbReference>
<protein>
    <submittedName>
        <fullName evidence="1">Uncharacterized protein</fullName>
    </submittedName>
</protein>
<proteinExistence type="predicted"/>
<organism evidence="1 2">
    <name type="scientific">Nesidiocoris tenuis</name>
    <dbReference type="NCBI Taxonomy" id="355587"/>
    <lineage>
        <taxon>Eukaryota</taxon>
        <taxon>Metazoa</taxon>
        <taxon>Ecdysozoa</taxon>
        <taxon>Arthropoda</taxon>
        <taxon>Hexapoda</taxon>
        <taxon>Insecta</taxon>
        <taxon>Pterygota</taxon>
        <taxon>Neoptera</taxon>
        <taxon>Paraneoptera</taxon>
        <taxon>Hemiptera</taxon>
        <taxon>Heteroptera</taxon>
        <taxon>Panheteroptera</taxon>
        <taxon>Cimicomorpha</taxon>
        <taxon>Miridae</taxon>
        <taxon>Dicyphina</taxon>
        <taxon>Nesidiocoris</taxon>
    </lineage>
</organism>
<keyword evidence="2" id="KW-1185">Reference proteome</keyword>
<dbReference type="EMBL" id="CADCXU010030763">
    <property type="protein sequence ID" value="CAB0017070.1"/>
    <property type="molecule type" value="Genomic_DNA"/>
</dbReference>
<evidence type="ECO:0000313" key="2">
    <source>
        <dbReference type="Proteomes" id="UP000479000"/>
    </source>
</evidence>
<dbReference type="AlphaFoldDB" id="A0A6H5HLU8"/>
<evidence type="ECO:0000313" key="1">
    <source>
        <dbReference type="EMBL" id="CAB0017070.1"/>
    </source>
</evidence>
<accession>A0A6H5HLU8</accession>
<sequence length="90" mass="10347">MMRKRTSHDAKNRERKNEKMTERCENVVYLKNTFVVVVVFSALLNEKKQLVWVSIASTRHSVEKIIRGSAFVKGNNFSTLCRAGCSSIIR</sequence>
<gene>
    <name evidence="1" type="ORF">NTEN_LOCUS21162</name>
</gene>
<name>A0A6H5HLU8_9HEMI</name>